<sequence>MRAVFAIRGYRRLWAARTVSQWGDVAAAVALSLLVLELTGSALGVAGVVAAEIVPVLLLTPLAGVVVDRLPRRTVMISADLVRAVLAGVLPLVTDHVGVVYAIAAGMSAAAVFFNPAAGAVLPNLVARDRLVAANSGIWTAAVLSQIALAPVSGLVITVAGFKIAFWINAVSYLVSAALLVRLPEPARPTAADSRPSAAGRWRGWWTSAVAGIRHITADRRLSALAVGQILAALSAGATSALLVVYIRDHLHAPPAGYGIAIGAIGVGAVLGPLVLVRLIRDPARPGWIFGPYALRGGVDLTLAAVSSLPPATVALAVYGLGTSTGAVTFNSMLQATVPDTVRGRVMATFDVTWQFGRLASLGIGAALADQIGIRAVYVLGGILLLLAAALAPLTGTHTRRP</sequence>
<dbReference type="PANTHER" id="PTHR23513">
    <property type="entry name" value="INTEGRAL MEMBRANE EFFLUX PROTEIN-RELATED"/>
    <property type="match status" value="1"/>
</dbReference>
<feature type="transmembrane region" description="Helical" evidence="7">
    <location>
        <begin position="301"/>
        <end position="322"/>
    </location>
</feature>
<feature type="transmembrane region" description="Helical" evidence="7">
    <location>
        <begin position="259"/>
        <end position="280"/>
    </location>
</feature>
<dbReference type="CDD" id="cd06173">
    <property type="entry name" value="MFS_MefA_like"/>
    <property type="match status" value="1"/>
</dbReference>
<feature type="transmembrane region" description="Helical" evidence="7">
    <location>
        <begin position="21"/>
        <end position="39"/>
    </location>
</feature>
<feature type="transmembrane region" description="Helical" evidence="7">
    <location>
        <begin position="74"/>
        <end position="93"/>
    </location>
</feature>
<feature type="transmembrane region" description="Helical" evidence="7">
    <location>
        <begin position="164"/>
        <end position="181"/>
    </location>
</feature>
<evidence type="ECO:0000256" key="1">
    <source>
        <dbReference type="ARBA" id="ARBA00004429"/>
    </source>
</evidence>
<protein>
    <submittedName>
        <fullName evidence="9">MFS transporter</fullName>
    </submittedName>
</protein>
<keyword evidence="4 7" id="KW-0812">Transmembrane</keyword>
<evidence type="ECO:0000313" key="9">
    <source>
        <dbReference type="EMBL" id="PZF97033.1"/>
    </source>
</evidence>
<gene>
    <name evidence="9" type="ORF">C1I99_16475</name>
</gene>
<organism evidence="9 10">
    <name type="scientific">Micromonospora deserti</name>
    <dbReference type="NCBI Taxonomy" id="2070366"/>
    <lineage>
        <taxon>Bacteria</taxon>
        <taxon>Bacillati</taxon>
        <taxon>Actinomycetota</taxon>
        <taxon>Actinomycetes</taxon>
        <taxon>Micromonosporales</taxon>
        <taxon>Micromonosporaceae</taxon>
        <taxon>Micromonospora</taxon>
    </lineage>
</organism>
<reference evidence="9 10" key="1">
    <citation type="submission" date="2018-01" db="EMBL/GenBank/DDBJ databases">
        <title>Draft genome sequence of Salinispora sp. 13K206.</title>
        <authorList>
            <person name="Sahin N."/>
            <person name="Saygin H."/>
            <person name="Ay H."/>
        </authorList>
    </citation>
    <scope>NUCLEOTIDE SEQUENCE [LARGE SCALE GENOMIC DNA]</scope>
    <source>
        <strain evidence="9 10">13K206</strain>
    </source>
</reference>
<dbReference type="PROSITE" id="PS50850">
    <property type="entry name" value="MFS"/>
    <property type="match status" value="1"/>
</dbReference>
<accession>A0A2W2DW26</accession>
<feature type="transmembrane region" description="Helical" evidence="7">
    <location>
        <begin position="372"/>
        <end position="394"/>
    </location>
</feature>
<keyword evidence="2" id="KW-0813">Transport</keyword>
<dbReference type="GO" id="GO:0005886">
    <property type="term" value="C:plasma membrane"/>
    <property type="evidence" value="ECO:0007669"/>
    <property type="project" value="UniProtKB-SubCell"/>
</dbReference>
<dbReference type="Pfam" id="PF05977">
    <property type="entry name" value="MFS_3"/>
    <property type="match status" value="1"/>
</dbReference>
<dbReference type="EMBL" id="POUB01000106">
    <property type="protein sequence ID" value="PZF97033.1"/>
    <property type="molecule type" value="Genomic_DNA"/>
</dbReference>
<feature type="transmembrane region" description="Helical" evidence="7">
    <location>
        <begin position="138"/>
        <end position="158"/>
    </location>
</feature>
<dbReference type="PANTHER" id="PTHR23513:SF9">
    <property type="entry name" value="ENTEROBACTIN EXPORTER ENTS"/>
    <property type="match status" value="1"/>
</dbReference>
<proteinExistence type="predicted"/>
<evidence type="ECO:0000259" key="8">
    <source>
        <dbReference type="PROSITE" id="PS50850"/>
    </source>
</evidence>
<dbReference type="InterPro" id="IPR036259">
    <property type="entry name" value="MFS_trans_sf"/>
</dbReference>
<comment type="caution">
    <text evidence="9">The sequence shown here is derived from an EMBL/GenBank/DDBJ whole genome shotgun (WGS) entry which is preliminary data.</text>
</comment>
<evidence type="ECO:0000256" key="6">
    <source>
        <dbReference type="ARBA" id="ARBA00023136"/>
    </source>
</evidence>
<evidence type="ECO:0000256" key="7">
    <source>
        <dbReference type="SAM" id="Phobius"/>
    </source>
</evidence>
<feature type="transmembrane region" description="Helical" evidence="7">
    <location>
        <begin position="99"/>
        <end position="126"/>
    </location>
</feature>
<keyword evidence="5 7" id="KW-1133">Transmembrane helix</keyword>
<keyword evidence="6 7" id="KW-0472">Membrane</keyword>
<feature type="domain" description="Major facilitator superfamily (MFS) profile" evidence="8">
    <location>
        <begin position="221"/>
        <end position="402"/>
    </location>
</feature>
<evidence type="ECO:0000256" key="3">
    <source>
        <dbReference type="ARBA" id="ARBA00022475"/>
    </source>
</evidence>
<keyword evidence="3" id="KW-1003">Cell membrane</keyword>
<keyword evidence="10" id="KW-1185">Reference proteome</keyword>
<dbReference type="InterPro" id="IPR020846">
    <property type="entry name" value="MFS_dom"/>
</dbReference>
<dbReference type="Gene3D" id="1.20.1250.20">
    <property type="entry name" value="MFS general substrate transporter like domains"/>
    <property type="match status" value="1"/>
</dbReference>
<dbReference type="AlphaFoldDB" id="A0A2W2DW26"/>
<dbReference type="InterPro" id="IPR010290">
    <property type="entry name" value="TM_effector"/>
</dbReference>
<dbReference type="GO" id="GO:0022857">
    <property type="term" value="F:transmembrane transporter activity"/>
    <property type="evidence" value="ECO:0007669"/>
    <property type="project" value="InterPro"/>
</dbReference>
<feature type="transmembrane region" description="Helical" evidence="7">
    <location>
        <begin position="224"/>
        <end position="247"/>
    </location>
</feature>
<dbReference type="SUPFAM" id="SSF103473">
    <property type="entry name" value="MFS general substrate transporter"/>
    <property type="match status" value="1"/>
</dbReference>
<feature type="transmembrane region" description="Helical" evidence="7">
    <location>
        <begin position="45"/>
        <end position="67"/>
    </location>
</feature>
<evidence type="ECO:0000313" key="10">
    <source>
        <dbReference type="Proteomes" id="UP000248749"/>
    </source>
</evidence>
<dbReference type="Proteomes" id="UP000248749">
    <property type="component" value="Unassembled WGS sequence"/>
</dbReference>
<evidence type="ECO:0000256" key="5">
    <source>
        <dbReference type="ARBA" id="ARBA00022989"/>
    </source>
</evidence>
<dbReference type="OrthoDB" id="9815525at2"/>
<comment type="subcellular location">
    <subcellularLocation>
        <location evidence="1">Cell inner membrane</location>
        <topology evidence="1">Multi-pass membrane protein</topology>
    </subcellularLocation>
</comment>
<name>A0A2W2DW26_9ACTN</name>
<evidence type="ECO:0000256" key="4">
    <source>
        <dbReference type="ARBA" id="ARBA00022692"/>
    </source>
</evidence>
<evidence type="ECO:0000256" key="2">
    <source>
        <dbReference type="ARBA" id="ARBA00022448"/>
    </source>
</evidence>